<feature type="disulfide bond" evidence="7">
    <location>
        <begin position="120"/>
        <end position="131"/>
    </location>
</feature>
<dbReference type="InterPro" id="IPR016272">
    <property type="entry name" value="Lipase_LIPH"/>
</dbReference>
<dbReference type="Pfam" id="PF00151">
    <property type="entry name" value="Lipase"/>
    <property type="match status" value="1"/>
</dbReference>
<keyword evidence="6" id="KW-0479">Metal-binding</keyword>
<keyword evidence="9" id="KW-0443">Lipid metabolism</keyword>
<reference evidence="11" key="1">
    <citation type="submission" date="2025-08" db="UniProtKB">
        <authorList>
            <consortium name="Ensembl"/>
        </authorList>
    </citation>
    <scope>IDENTIFICATION</scope>
</reference>
<evidence type="ECO:0000313" key="12">
    <source>
        <dbReference type="Proteomes" id="UP000694569"/>
    </source>
</evidence>
<dbReference type="GO" id="GO:0016042">
    <property type="term" value="P:lipid catabolic process"/>
    <property type="evidence" value="ECO:0007669"/>
    <property type="project" value="UniProtKB-KW"/>
</dbReference>
<dbReference type="InterPro" id="IPR036392">
    <property type="entry name" value="PLAT/LH2_dom_sf"/>
</dbReference>
<evidence type="ECO:0000256" key="9">
    <source>
        <dbReference type="RuleBase" id="RU362046"/>
    </source>
</evidence>
<feature type="active site" description="Charge relay system" evidence="5">
    <location>
        <position position="293"/>
    </location>
</feature>
<dbReference type="Proteomes" id="UP000694569">
    <property type="component" value="Unplaced"/>
</dbReference>
<evidence type="ECO:0000256" key="8">
    <source>
        <dbReference type="RuleBase" id="RU004262"/>
    </source>
</evidence>
<dbReference type="CDD" id="cd00707">
    <property type="entry name" value="Pancreat_lipase_like"/>
    <property type="match status" value="1"/>
</dbReference>
<dbReference type="GO" id="GO:0004465">
    <property type="term" value="F:lipoprotein lipase activity"/>
    <property type="evidence" value="ECO:0007669"/>
    <property type="project" value="TreeGrafter"/>
</dbReference>
<feature type="disulfide bond" evidence="7">
    <location>
        <begin position="32"/>
        <end position="38"/>
    </location>
</feature>
<feature type="active site" description="Nucleophile" evidence="5">
    <location>
        <position position="186"/>
    </location>
</feature>
<feature type="disulfide bond" evidence="7">
    <location>
        <begin position="267"/>
        <end position="291"/>
    </location>
</feature>
<feature type="disulfide bond" evidence="7">
    <location>
        <begin position="315"/>
        <end position="326"/>
    </location>
</feature>
<keyword evidence="12" id="KW-1185">Reference proteome</keyword>
<feature type="signal peptide" evidence="9">
    <location>
        <begin position="1"/>
        <end position="25"/>
    </location>
</feature>
<dbReference type="PRINTS" id="PR00821">
    <property type="entry name" value="TAGLIPASE"/>
</dbReference>
<feature type="disulfide bond" evidence="7">
    <location>
        <begin position="469"/>
        <end position="485"/>
    </location>
</feature>
<evidence type="ECO:0000256" key="4">
    <source>
        <dbReference type="ARBA" id="ARBA00023157"/>
    </source>
</evidence>
<dbReference type="GO" id="GO:0046872">
    <property type="term" value="F:metal ion binding"/>
    <property type="evidence" value="ECO:0007669"/>
    <property type="project" value="UniProtKB-KW"/>
</dbReference>
<evidence type="ECO:0000313" key="11">
    <source>
        <dbReference type="Ensembl" id="ENSLLEP00000025349.1"/>
    </source>
</evidence>
<dbReference type="InterPro" id="IPR033906">
    <property type="entry name" value="Lipase_N"/>
</dbReference>
<dbReference type="OrthoDB" id="199913at2759"/>
<dbReference type="PANTHER" id="PTHR11610:SF182">
    <property type="entry name" value="TRIACYLGLYCEROL LIPASE"/>
    <property type="match status" value="1"/>
</dbReference>
<dbReference type="Gene3D" id="3.40.50.1820">
    <property type="entry name" value="alpha/beta hydrolase"/>
    <property type="match status" value="1"/>
</dbReference>
<dbReference type="InterPro" id="IPR029058">
    <property type="entry name" value="AB_hydrolase_fold"/>
</dbReference>
<protein>
    <recommendedName>
        <fullName evidence="9">Triacylglycerol lipase</fullName>
        <ecNumber evidence="9">3.1.1.3</ecNumber>
    </recommendedName>
    <alternativeName>
        <fullName evidence="9">Pancreatic lipase</fullName>
    </alternativeName>
</protein>
<dbReference type="SUPFAM" id="SSF49723">
    <property type="entry name" value="Lipase/lipooxygenase domain (PLAT/LH2 domain)"/>
    <property type="match status" value="1"/>
</dbReference>
<comment type="similarity">
    <text evidence="2 8">Belongs to the AB hydrolase superfamily. Lipase family.</text>
</comment>
<feature type="chain" id="PRO_5034299547" description="Triacylglycerol lipase" evidence="9">
    <location>
        <begin position="26"/>
        <end position="485"/>
    </location>
</feature>
<feature type="binding site" evidence="6">
    <location>
        <position position="229"/>
    </location>
    <ligand>
        <name>Ca(2+)</name>
        <dbReference type="ChEBI" id="CHEBI:29108"/>
    </ligand>
</feature>
<proteinExistence type="inferred from homology"/>
<dbReference type="PRINTS" id="PR00823">
    <property type="entry name" value="PANCLIPASE"/>
</dbReference>
<dbReference type="InterPro" id="IPR013818">
    <property type="entry name" value="Lipase"/>
</dbReference>
<dbReference type="InterPro" id="IPR002331">
    <property type="entry name" value="Lipase_panc"/>
</dbReference>
<reference evidence="11" key="2">
    <citation type="submission" date="2025-09" db="UniProtKB">
        <authorList>
            <consortium name="Ensembl"/>
        </authorList>
    </citation>
    <scope>IDENTIFICATION</scope>
</reference>
<dbReference type="Gene3D" id="2.60.60.20">
    <property type="entry name" value="PLAT/LH2 domain"/>
    <property type="match status" value="1"/>
</dbReference>
<dbReference type="GeneTree" id="ENSGT00940000155139"/>
<evidence type="ECO:0000256" key="2">
    <source>
        <dbReference type="ARBA" id="ARBA00010701"/>
    </source>
</evidence>
<dbReference type="EC" id="3.1.1.3" evidence="9"/>
<organism evidence="11 12">
    <name type="scientific">Leptobrachium leishanense</name>
    <name type="common">Leishan spiny toad</name>
    <dbReference type="NCBI Taxonomy" id="445787"/>
    <lineage>
        <taxon>Eukaryota</taxon>
        <taxon>Metazoa</taxon>
        <taxon>Chordata</taxon>
        <taxon>Craniata</taxon>
        <taxon>Vertebrata</taxon>
        <taxon>Euteleostomi</taxon>
        <taxon>Amphibia</taxon>
        <taxon>Batrachia</taxon>
        <taxon>Anura</taxon>
        <taxon>Pelobatoidea</taxon>
        <taxon>Megophryidae</taxon>
        <taxon>Leptobrachium</taxon>
    </lineage>
</organism>
<feature type="disulfide bond" evidence="7">
    <location>
        <begin position="329"/>
        <end position="334"/>
    </location>
</feature>
<dbReference type="SUPFAM" id="SSF53474">
    <property type="entry name" value="alpha/beta-Hydrolases"/>
    <property type="match status" value="1"/>
</dbReference>
<comment type="catalytic activity">
    <reaction evidence="9">
        <text>a triacylglycerol + H2O = a diacylglycerol + a fatty acid + H(+)</text>
        <dbReference type="Rhea" id="RHEA:12044"/>
        <dbReference type="ChEBI" id="CHEBI:15377"/>
        <dbReference type="ChEBI" id="CHEBI:15378"/>
        <dbReference type="ChEBI" id="CHEBI:17855"/>
        <dbReference type="ChEBI" id="CHEBI:18035"/>
        <dbReference type="ChEBI" id="CHEBI:28868"/>
        <dbReference type="EC" id="3.1.1.3"/>
    </reaction>
</comment>
<dbReference type="PANTHER" id="PTHR11610">
    <property type="entry name" value="LIPASE"/>
    <property type="match status" value="1"/>
</dbReference>
<comment type="subcellular location">
    <subcellularLocation>
        <location evidence="1 9">Secreted</location>
    </subcellularLocation>
</comment>
<evidence type="ECO:0000259" key="10">
    <source>
        <dbReference type="Pfam" id="PF00151"/>
    </source>
</evidence>
<feature type="binding site" evidence="6">
    <location>
        <position position="226"/>
    </location>
    <ligand>
        <name>Ca(2+)</name>
        <dbReference type="ChEBI" id="CHEBI:29108"/>
    </ligand>
</feature>
<keyword evidence="9" id="KW-0442">Lipid degradation</keyword>
<name>A0A8C5PN99_9ANUR</name>
<evidence type="ECO:0000256" key="5">
    <source>
        <dbReference type="PIRSR" id="PIRSR000865-1"/>
    </source>
</evidence>
<dbReference type="Ensembl" id="ENSLLET00000026320.1">
    <property type="protein sequence ID" value="ENSLLEP00000025349.1"/>
    <property type="gene ID" value="ENSLLEG00000016002.1"/>
</dbReference>
<feature type="domain" description="Lipase" evidence="10">
    <location>
        <begin position="32"/>
        <end position="363"/>
    </location>
</feature>
<evidence type="ECO:0000256" key="1">
    <source>
        <dbReference type="ARBA" id="ARBA00004613"/>
    </source>
</evidence>
<evidence type="ECO:0000256" key="6">
    <source>
        <dbReference type="PIRSR" id="PIRSR000865-2"/>
    </source>
</evidence>
<keyword evidence="9" id="KW-0732">Signal</keyword>
<feature type="active site" description="Charge relay system" evidence="5">
    <location>
        <position position="210"/>
    </location>
</feature>
<dbReference type="GO" id="GO:0005615">
    <property type="term" value="C:extracellular space"/>
    <property type="evidence" value="ECO:0007669"/>
    <property type="project" value="TreeGrafter"/>
</dbReference>
<keyword evidence="6" id="KW-0106">Calcium</keyword>
<dbReference type="InterPro" id="IPR000734">
    <property type="entry name" value="TAG_lipase"/>
</dbReference>
<dbReference type="AlphaFoldDB" id="A0A8C5PN99"/>
<keyword evidence="4 7" id="KW-1015">Disulfide bond</keyword>
<dbReference type="PIRSF" id="PIRSF000865">
    <property type="entry name" value="Lipoprotein_lipase_LIPH"/>
    <property type="match status" value="1"/>
</dbReference>
<evidence type="ECO:0000256" key="3">
    <source>
        <dbReference type="ARBA" id="ARBA00022525"/>
    </source>
</evidence>
<sequence>MDGFVSRRSAPITLLTLLAVHSARAILVETRCFKELGCFPPGFPYSGTAQRPFPDAPASPQEMNIQLYLQTPENPEQSQILDPYIPSSIKNTHFSTKRPTIMIFHGMADFAYRSWVYTMCKEIIFVKNCNCIGVDWSKGAGDFYTYIQSANNVRVVGAYAAYLIQQILKCIDPTYDPCNYHLIGHSLGAHAAAETGKRIRPCVGKITGLDAARPYFKDTPAEVCLDPSDACVVMAIHTDTSFLGVGIKEPIGHYDIYPNGGDHMPGCPDPIKDIPLSIPGLINTTRYFVGCNHYRARYYMLESIRNCSGFLAFPCESYASFLNGNCFPCPHSGCAYLGFCNGTSCNCTNNGTIQRRVFYLRTGREISRFASWMYKLTVVTQVTHTNLGSMYISLYSAQGNVTQEPIKSHRLLGSSSTDTIFININFEMINITPATFSWSSSPVKINGMEAGAKKISIQQGVDGHITNLCGNGTVKHEVNQTLSPC</sequence>
<accession>A0A8C5PN99</accession>
<keyword evidence="3 9" id="KW-0964">Secreted</keyword>
<evidence type="ECO:0000256" key="7">
    <source>
        <dbReference type="PIRSR" id="PIRSR000865-3"/>
    </source>
</evidence>